<name>U3AAD9_9EURY</name>
<reference evidence="2 3" key="1">
    <citation type="submission" date="2013-09" db="EMBL/GenBank/DDBJ databases">
        <title>Whole genome sequencing of Halarchaeum acidiphilum strain MH1-52-1.</title>
        <authorList>
            <person name="Shimane Y."/>
            <person name="Minegishi H."/>
            <person name="Nishi S."/>
            <person name="Echigo A."/>
            <person name="Shuto A."/>
            <person name="Konishi M."/>
            <person name="Ito T."/>
            <person name="Ohkuma M."/>
            <person name="Ohta Y."/>
            <person name="Nagano Y."/>
            <person name="Tsubouchi T."/>
            <person name="Mori K."/>
            <person name="Usui K."/>
            <person name="Kamekura M."/>
            <person name="Usami R."/>
            <person name="Takaki Y."/>
            <person name="Hatada Y."/>
        </authorList>
    </citation>
    <scope>NUCLEOTIDE SEQUENCE [LARGE SCALE GENOMIC DNA]</scope>
    <source>
        <strain evidence="2 3">JCM 16109</strain>
    </source>
</reference>
<accession>U3AAD9</accession>
<evidence type="ECO:0000313" key="3">
    <source>
        <dbReference type="Proteomes" id="UP000016986"/>
    </source>
</evidence>
<evidence type="ECO:0000313" key="2">
    <source>
        <dbReference type="EMBL" id="GAD51733.1"/>
    </source>
</evidence>
<dbReference type="AlphaFoldDB" id="U3AAD9"/>
<comment type="caution">
    <text evidence="2">The sequence shown here is derived from an EMBL/GenBank/DDBJ whole genome shotgun (WGS) entry which is preliminary data.</text>
</comment>
<feature type="region of interest" description="Disordered" evidence="1">
    <location>
        <begin position="24"/>
        <end position="46"/>
    </location>
</feature>
<gene>
    <name evidence="2" type="ORF">MBEHAL_0493</name>
</gene>
<dbReference type="EMBL" id="BATA01000007">
    <property type="protein sequence ID" value="GAD51733.1"/>
    <property type="molecule type" value="Genomic_DNA"/>
</dbReference>
<evidence type="ECO:0000256" key="1">
    <source>
        <dbReference type="SAM" id="MobiDB-lite"/>
    </source>
</evidence>
<keyword evidence="3" id="KW-1185">Reference proteome</keyword>
<dbReference type="Proteomes" id="UP000016986">
    <property type="component" value="Unassembled WGS sequence"/>
</dbReference>
<proteinExistence type="predicted"/>
<organism evidence="2 3">
    <name type="scientific">Halarchaeum acidiphilum MH1-52-1</name>
    <dbReference type="NCBI Taxonomy" id="1261545"/>
    <lineage>
        <taxon>Archaea</taxon>
        <taxon>Methanobacteriati</taxon>
        <taxon>Methanobacteriota</taxon>
        <taxon>Stenosarchaea group</taxon>
        <taxon>Halobacteria</taxon>
        <taxon>Halobacteriales</taxon>
        <taxon>Halobacteriaceae</taxon>
    </lineage>
</organism>
<sequence>MHTGMPDGLLNFSGPETVVFARLGAPPRYRAGATSTRPTRPREVDT</sequence>
<protein>
    <submittedName>
        <fullName evidence="2">Uncharacterized protein</fullName>
    </submittedName>
</protein>